<proteinExistence type="predicted"/>
<feature type="transmembrane region" description="Helical" evidence="9">
    <location>
        <begin position="162"/>
        <end position="180"/>
    </location>
</feature>
<comment type="caution">
    <text evidence="11">The sequence shown here is derived from an EMBL/GenBank/DDBJ whole genome shotgun (WGS) entry which is preliminary data.</text>
</comment>
<dbReference type="Proteomes" id="UP000730482">
    <property type="component" value="Unassembled WGS sequence"/>
</dbReference>
<dbReference type="GO" id="GO:0016746">
    <property type="term" value="F:acyltransferase activity"/>
    <property type="evidence" value="ECO:0007669"/>
    <property type="project" value="UniProtKB-KW"/>
</dbReference>
<dbReference type="RefSeq" id="WP_212010799.1">
    <property type="nucleotide sequence ID" value="NZ_JAAFYZ010000067.1"/>
</dbReference>
<dbReference type="EMBL" id="JAAFYZ010000067">
    <property type="protein sequence ID" value="MBS2549234.1"/>
    <property type="molecule type" value="Genomic_DNA"/>
</dbReference>
<keyword evidence="6 9" id="KW-0472">Membrane</keyword>
<evidence type="ECO:0000256" key="2">
    <source>
        <dbReference type="ARBA" id="ARBA00022475"/>
    </source>
</evidence>
<dbReference type="SUPFAM" id="SSF52266">
    <property type="entry name" value="SGNH hydrolase"/>
    <property type="match status" value="1"/>
</dbReference>
<keyword evidence="3" id="KW-0808">Transferase</keyword>
<feature type="region of interest" description="Disordered" evidence="8">
    <location>
        <begin position="43"/>
        <end position="90"/>
    </location>
</feature>
<dbReference type="InterPro" id="IPR002656">
    <property type="entry name" value="Acyl_transf_3_dom"/>
</dbReference>
<feature type="transmembrane region" description="Helical" evidence="9">
    <location>
        <begin position="121"/>
        <end position="141"/>
    </location>
</feature>
<name>A0ABS5KT78_9ACTN</name>
<keyword evidence="5 9" id="KW-1133">Transmembrane helix</keyword>
<protein>
    <submittedName>
        <fullName evidence="11">Acyltransferase</fullName>
    </submittedName>
</protein>
<evidence type="ECO:0000256" key="6">
    <source>
        <dbReference type="ARBA" id="ARBA00023136"/>
    </source>
</evidence>
<evidence type="ECO:0000256" key="8">
    <source>
        <dbReference type="SAM" id="MobiDB-lite"/>
    </source>
</evidence>
<feature type="transmembrane region" description="Helical" evidence="9">
    <location>
        <begin position="301"/>
        <end position="318"/>
    </location>
</feature>
<comment type="subcellular location">
    <subcellularLocation>
        <location evidence="1">Cell membrane</location>
        <topology evidence="1">Multi-pass membrane protein</topology>
    </subcellularLocation>
</comment>
<dbReference type="InterPro" id="IPR036514">
    <property type="entry name" value="SGNH_hydro_sf"/>
</dbReference>
<dbReference type="PANTHER" id="PTHR23028">
    <property type="entry name" value="ACETYLTRANSFERASE"/>
    <property type="match status" value="1"/>
</dbReference>
<evidence type="ECO:0000313" key="11">
    <source>
        <dbReference type="EMBL" id="MBS2549234.1"/>
    </source>
</evidence>
<evidence type="ECO:0000256" key="9">
    <source>
        <dbReference type="SAM" id="Phobius"/>
    </source>
</evidence>
<keyword evidence="4 9" id="KW-0812">Transmembrane</keyword>
<sequence length="793" mass="85112">MEPEEGTRPLPRHRFVELPVFGTASGRTGGAVRADQIAELRTIAGIAPDDTAPRRSEPEQGPEQGPGPGSDLELESEPAPRHDAERAAPKSSRIPALDGLRALAVAAVLLYHAGFSHARGGFLGVDVFFVLSGYLITGLLAREYLATGAVALGRFYQRRARRLLPGLFVVLAGVCAYVVLCLPSEAAGFRSDATASLFYVTNWWFVAKGQSYFGGTGRPSLLLHLWSLAVEEQFYVVWPAFLLVALGRSPQGERMERLERIRALWRAVGWATLLSACSIGLCVMLYSPWRDPSRVYYGTDTRAFELLIGVLAALVQIAREKPRQAAAAAAAAAEDRSTALSWRRIATESASFLTLAGIVWAFAAVPASSPALYPFGLAAVSVASAVLIRTLVAGTAVSNLLSRRMFVWLGERSYALYLWHWPIFDVTRPGADVAWPAQTVFLVRVVLSLLFADLTYRFIETPVRHGALGRAVARAREAFGRRELGVPLATAGSALAVLAAAAMLADTLVTTAAAHPADARAVAVDNRPDAALDGLRGAAPQPEPHAATTGAVGNAIPNYPTAMPPRPAHPPRVALIGDSQGMTLYLNRPPDTAEYLRLFDDTTEGCDFLGGRISSGAGDRRDLDAECGGTVAKWASRISRDRAAAALLMVGAWDLFDEQVNGTALPFGSAGWDAYFTGRLAQTVSTLKATGLPQLDLALLPCYRPVHTSGSGGGLWPERGDDSRVAHVNALLAAYAHDPAHHVRAVYPPAQFCQDPAIAASRSYRWDGVHYYKPGARLYLRNAIPQLLEAKTS</sequence>
<keyword evidence="2" id="KW-1003">Cell membrane</keyword>
<feature type="transmembrane region" description="Helical" evidence="9">
    <location>
        <begin position="371"/>
        <end position="393"/>
    </location>
</feature>
<dbReference type="PANTHER" id="PTHR23028:SF53">
    <property type="entry name" value="ACYL_TRANSF_3 DOMAIN-CONTAINING PROTEIN"/>
    <property type="match status" value="1"/>
</dbReference>
<dbReference type="Pfam" id="PF01757">
    <property type="entry name" value="Acyl_transf_3"/>
    <property type="match status" value="1"/>
</dbReference>
<feature type="domain" description="Acyltransferase 3" evidence="10">
    <location>
        <begin position="95"/>
        <end position="456"/>
    </location>
</feature>
<evidence type="ECO:0000256" key="7">
    <source>
        <dbReference type="ARBA" id="ARBA00023315"/>
    </source>
</evidence>
<organism evidence="11 12">
    <name type="scientific">Catenulispora pinistramenti</name>
    <dbReference type="NCBI Taxonomy" id="2705254"/>
    <lineage>
        <taxon>Bacteria</taxon>
        <taxon>Bacillati</taxon>
        <taxon>Actinomycetota</taxon>
        <taxon>Actinomycetes</taxon>
        <taxon>Catenulisporales</taxon>
        <taxon>Catenulisporaceae</taxon>
        <taxon>Catenulispora</taxon>
    </lineage>
</organism>
<evidence type="ECO:0000313" key="12">
    <source>
        <dbReference type="Proteomes" id="UP000730482"/>
    </source>
</evidence>
<feature type="transmembrane region" description="Helical" evidence="9">
    <location>
        <begin position="267"/>
        <end position="289"/>
    </location>
</feature>
<evidence type="ECO:0000256" key="3">
    <source>
        <dbReference type="ARBA" id="ARBA00022679"/>
    </source>
</evidence>
<evidence type="ECO:0000259" key="10">
    <source>
        <dbReference type="Pfam" id="PF01757"/>
    </source>
</evidence>
<reference evidence="11 12" key="1">
    <citation type="submission" date="2020-02" db="EMBL/GenBank/DDBJ databases">
        <title>Acidophilic actinobacteria isolated from forest soil.</title>
        <authorList>
            <person name="Golinska P."/>
        </authorList>
    </citation>
    <scope>NUCLEOTIDE SEQUENCE [LARGE SCALE GENOMIC DNA]</scope>
    <source>
        <strain evidence="11 12">NL8</strain>
    </source>
</reference>
<keyword evidence="12" id="KW-1185">Reference proteome</keyword>
<feature type="transmembrane region" description="Helical" evidence="9">
    <location>
        <begin position="345"/>
        <end position="365"/>
    </location>
</feature>
<dbReference type="InterPro" id="IPR050879">
    <property type="entry name" value="Acyltransferase_3"/>
</dbReference>
<gene>
    <name evidence="11" type="ORF">KGQ19_20430</name>
</gene>
<feature type="transmembrane region" description="Helical" evidence="9">
    <location>
        <begin position="484"/>
        <end position="505"/>
    </location>
</feature>
<evidence type="ECO:0000256" key="1">
    <source>
        <dbReference type="ARBA" id="ARBA00004651"/>
    </source>
</evidence>
<keyword evidence="7 11" id="KW-0012">Acyltransferase</keyword>
<evidence type="ECO:0000256" key="5">
    <source>
        <dbReference type="ARBA" id="ARBA00022989"/>
    </source>
</evidence>
<feature type="compositionally biased region" description="Basic and acidic residues" evidence="8">
    <location>
        <begin position="78"/>
        <end position="88"/>
    </location>
</feature>
<feature type="transmembrane region" description="Helical" evidence="9">
    <location>
        <begin position="221"/>
        <end position="246"/>
    </location>
</feature>
<accession>A0ABS5KT78</accession>
<dbReference type="Gene3D" id="3.40.50.1110">
    <property type="entry name" value="SGNH hydrolase"/>
    <property type="match status" value="1"/>
</dbReference>
<evidence type="ECO:0000256" key="4">
    <source>
        <dbReference type="ARBA" id="ARBA00022692"/>
    </source>
</evidence>